<dbReference type="RefSeq" id="XP_027770638.1">
    <property type="nucleotide sequence ID" value="XM_027914837.1"/>
</dbReference>
<dbReference type="InterPro" id="IPR032794">
    <property type="entry name" value="LINES_N"/>
</dbReference>
<reference evidence="5 6" key="2">
    <citation type="submission" date="2025-05" db="UniProtKB">
        <authorList>
            <consortium name="RefSeq"/>
        </authorList>
    </citation>
    <scope>IDENTIFICATION</scope>
</reference>
<evidence type="ECO:0000313" key="7">
    <source>
        <dbReference type="RefSeq" id="XP_027770637.1"/>
    </source>
</evidence>
<dbReference type="Pfam" id="PF14694">
    <property type="entry name" value="LINES_N"/>
    <property type="match status" value="1"/>
</dbReference>
<organism evidence="4 5">
    <name type="scientific">Solanum pennellii</name>
    <name type="common">Tomato</name>
    <name type="synonym">Lycopersicon pennellii</name>
    <dbReference type="NCBI Taxonomy" id="28526"/>
    <lineage>
        <taxon>Eukaryota</taxon>
        <taxon>Viridiplantae</taxon>
        <taxon>Streptophyta</taxon>
        <taxon>Embryophyta</taxon>
        <taxon>Tracheophyta</taxon>
        <taxon>Spermatophyta</taxon>
        <taxon>Magnoliopsida</taxon>
        <taxon>eudicotyledons</taxon>
        <taxon>Gunneridae</taxon>
        <taxon>Pentapetalae</taxon>
        <taxon>asterids</taxon>
        <taxon>lamiids</taxon>
        <taxon>Solanales</taxon>
        <taxon>Solanaceae</taxon>
        <taxon>Solanoideae</taxon>
        <taxon>Solaneae</taxon>
        <taxon>Solanum</taxon>
        <taxon>Solanum subgen. Lycopersicon</taxon>
    </lineage>
</organism>
<dbReference type="PANTHER" id="PTHR16057">
    <property type="entry name" value="WINS1, 2 PROTEIN"/>
    <property type="match status" value="1"/>
</dbReference>
<keyword evidence="1" id="KW-0812">Transmembrane</keyword>
<feature type="transmembrane region" description="Helical" evidence="1">
    <location>
        <begin position="687"/>
        <end position="705"/>
    </location>
</feature>
<feature type="domain" description="Protein Lines N-terminal" evidence="2">
    <location>
        <begin position="429"/>
        <end position="567"/>
    </location>
</feature>
<dbReference type="RefSeq" id="XP_027770635.1">
    <property type="nucleotide sequence ID" value="XM_027914834.1"/>
</dbReference>
<keyword evidence="1" id="KW-1133">Transmembrane helix</keyword>
<dbReference type="RefSeq" id="XP_027770637.1">
    <property type="nucleotide sequence ID" value="XM_027914836.1"/>
</dbReference>
<evidence type="ECO:0000256" key="1">
    <source>
        <dbReference type="SAM" id="Phobius"/>
    </source>
</evidence>
<keyword evidence="1" id="KW-0472">Membrane</keyword>
<gene>
    <name evidence="5 6 7 8" type="primary">LOC107010310</name>
</gene>
<dbReference type="PANTHER" id="PTHR16057:SF1">
    <property type="entry name" value="PROTEIN LINES HOMOLOG 1"/>
    <property type="match status" value="1"/>
</dbReference>
<keyword evidence="4" id="KW-1185">Reference proteome</keyword>
<dbReference type="RefSeq" id="XP_027770636.1">
    <property type="nucleotide sequence ID" value="XM_027914835.1"/>
</dbReference>
<accession>A0ABM1V4G7</accession>
<reference evidence="4" key="1">
    <citation type="journal article" date="2014" name="Nat. Genet.">
        <title>The genome of the stress-tolerant wild tomato species Solanum pennellii.</title>
        <authorList>
            <person name="Bolger A."/>
            <person name="Scossa F."/>
            <person name="Bolger M.E."/>
            <person name="Lanz C."/>
            <person name="Maumus F."/>
            <person name="Tohge T."/>
            <person name="Quesneville H."/>
            <person name="Alseekh S."/>
            <person name="Sorensen I."/>
            <person name="Lichtenstein G."/>
            <person name="Fich E.A."/>
            <person name="Conte M."/>
            <person name="Keller H."/>
            <person name="Schneeberger K."/>
            <person name="Schwacke R."/>
            <person name="Ofner I."/>
            <person name="Vrebalov J."/>
            <person name="Xu Y."/>
            <person name="Osorio S."/>
            <person name="Aflitos S.A."/>
            <person name="Schijlen E."/>
            <person name="Jimenez-Gomez J.M."/>
            <person name="Ryngajllo M."/>
            <person name="Kimura S."/>
            <person name="Kumar R."/>
            <person name="Koenig D."/>
            <person name="Headland L.R."/>
            <person name="Maloof J.N."/>
            <person name="Sinha N."/>
            <person name="van Ham R.C."/>
            <person name="Lankhorst R.K."/>
            <person name="Mao L."/>
            <person name="Vogel A."/>
            <person name="Arsova B."/>
            <person name="Panstruga R."/>
            <person name="Fei Z."/>
            <person name="Rose J.K."/>
            <person name="Zamir D."/>
            <person name="Carrari F."/>
            <person name="Giovannoni J.J."/>
            <person name="Weigel D."/>
            <person name="Usadel B."/>
            <person name="Fernie A.R."/>
        </authorList>
    </citation>
    <scope>NUCLEOTIDE SEQUENCE [LARGE SCALE GENOMIC DNA]</scope>
</reference>
<evidence type="ECO:0000313" key="6">
    <source>
        <dbReference type="RefSeq" id="XP_027770636.1"/>
    </source>
</evidence>
<dbReference type="Pfam" id="PF14695">
    <property type="entry name" value="LINES_C"/>
    <property type="match status" value="1"/>
</dbReference>
<evidence type="ECO:0000259" key="3">
    <source>
        <dbReference type="Pfam" id="PF14695"/>
    </source>
</evidence>
<proteinExistence type="predicted"/>
<evidence type="ECO:0000313" key="5">
    <source>
        <dbReference type="RefSeq" id="XP_027770635.1"/>
    </source>
</evidence>
<dbReference type="InterPro" id="IPR024875">
    <property type="entry name" value="Protein_Lines"/>
</dbReference>
<protein>
    <submittedName>
        <fullName evidence="5 6">Uncharacterized protein LOC107010310 isoform X1</fullName>
    </submittedName>
</protein>
<name>A0ABM1V4G7_SOLPN</name>
<dbReference type="InterPro" id="IPR029415">
    <property type="entry name" value="Lines_C"/>
</dbReference>
<dbReference type="Proteomes" id="UP000694930">
    <property type="component" value="Chromosome 2"/>
</dbReference>
<evidence type="ECO:0000313" key="4">
    <source>
        <dbReference type="Proteomes" id="UP000694930"/>
    </source>
</evidence>
<dbReference type="GeneID" id="107010310"/>
<evidence type="ECO:0000313" key="8">
    <source>
        <dbReference type="RefSeq" id="XP_027770638.1"/>
    </source>
</evidence>
<evidence type="ECO:0000259" key="2">
    <source>
        <dbReference type="Pfam" id="PF14694"/>
    </source>
</evidence>
<feature type="domain" description="Protein Lines C-terminal" evidence="3">
    <location>
        <begin position="634"/>
        <end position="662"/>
    </location>
</feature>
<sequence>MAKEHSRLCSLIDHYLRPYTETGSTSVTKETEKELLVALSQVYAEIKLWMKEYESDNSFQDMEGNSVGGGRIIPESHAANHHCLTNVIQVLMVVVAMENAYMNHLVGNILVAVSDFLVESESCWGEYMNLLYLCVEISIFNGLSSMGHKMEVKDLSGDPSPSSLMKLSLKSASWSTAAVIMRVLHNVLKHLNRDLIDQFFNIFLEATIYFISNMPWNLLSEVYHVQGDSNSDRLLQMQEEKPKSILIFQGYILRLLCSLVKSGWTDAAVITSAEHPFIFEIKNLLPRILSSCLSNGQHSDNVAICQYLKYKMLILMIRLSNQIHWEHSIVISWLDLIHTYFQDVLSKPIEGQEFVLDIYLEGSPFGVMTFDMGNKWISSKHLQRLSIFLFLKCSSSLLSMKETTDQHYACKNLKSCSSFDMNPKCCSRRKALLELHEWLRELLPGDCFIDHDMYSEKCMDFVSSFLQLYMQEDDILFEMLLQMLCLPFYSEKFTNEVALSDDEVREFSLISHLFHPIHFFHLFLAGIHYDHQVLLDYLISKDTGASSAEYLLRCLRKVSDSWNIFIEFSWSRKCRSRKRKKFSADDHNSMGEITLVSSCISGDTLPPDSKRKKAYGCHNEDYVTQMSPFECARNCLFQLKASIESLHQKNLFPYNPIVLLRRYVRLTHLGFSLVSIVFWRLHHTLELHNIFIISMSSFLIIRVLIISCKLLKVGKVFV</sequence>